<gene>
    <name evidence="1" type="ordered locus">PMT_2285</name>
</gene>
<dbReference type="KEGG" id="pmt:PMT_2285"/>
<dbReference type="EMBL" id="BX548175">
    <property type="protein sequence ID" value="CAX31807.1"/>
    <property type="molecule type" value="Genomic_DNA"/>
</dbReference>
<accession>B9ERC4</accession>
<proteinExistence type="predicted"/>
<evidence type="ECO:0000313" key="1">
    <source>
        <dbReference type="EMBL" id="CAX31807.1"/>
    </source>
</evidence>
<sequence length="91" mass="10471">MAEPMHHQRVNPWIAKQDLNEASGRWITLTDDRKVCAEIIQHRFKLLTPRLCFWSADPVNSLLNGFMRFPAQSSCRQYSLGSGLKSIKVVE</sequence>
<reference evidence="1 2" key="1">
    <citation type="journal article" date="2003" name="Nature">
        <title>Genome divergence in two Prochlorococcus ecotypes reflects oceanic niche differentiation.</title>
        <authorList>
            <person name="Rocap G."/>
            <person name="Larimer F.W."/>
            <person name="Lamerdin J.E."/>
            <person name="Malfatti S."/>
            <person name="Chain P."/>
            <person name="Ahlgren N.A."/>
            <person name="Arellano A."/>
            <person name="Coleman M."/>
            <person name="Hauser L."/>
            <person name="Hess W.R."/>
            <person name="Johnson Z.I."/>
            <person name="Land M.L."/>
            <person name="Lindell D."/>
            <person name="Post A.F."/>
            <person name="Regala W."/>
            <person name="Shah M."/>
            <person name="Shaw S.L."/>
            <person name="Steglich C."/>
            <person name="Sullivan M.B."/>
            <person name="Ting C.S."/>
            <person name="Tolonen A."/>
            <person name="Webb E.A."/>
            <person name="Zinser E.R."/>
            <person name="Chisholm S.W."/>
        </authorList>
    </citation>
    <scope>NUCLEOTIDE SEQUENCE [LARGE SCALE GENOMIC DNA]</scope>
    <source>
        <strain evidence="2">MIT 9313</strain>
    </source>
</reference>
<organism evidence="1 2">
    <name type="scientific">Prochlorococcus marinus (strain MIT 9313)</name>
    <dbReference type="NCBI Taxonomy" id="74547"/>
    <lineage>
        <taxon>Bacteria</taxon>
        <taxon>Bacillati</taxon>
        <taxon>Cyanobacteriota</taxon>
        <taxon>Cyanophyceae</taxon>
        <taxon>Synechococcales</taxon>
        <taxon>Prochlorococcaceae</taxon>
        <taxon>Prochlorococcus</taxon>
    </lineage>
</organism>
<keyword evidence="2" id="KW-1185">Reference proteome</keyword>
<name>B9ERC4_PROMM</name>
<dbReference type="AlphaFoldDB" id="B9ERC4"/>
<dbReference type="HOGENOM" id="CLU_2424559_0_0_3"/>
<evidence type="ECO:0000313" key="2">
    <source>
        <dbReference type="Proteomes" id="UP000001423"/>
    </source>
</evidence>
<protein>
    <submittedName>
        <fullName evidence="1">Uncharacterized protein</fullName>
    </submittedName>
</protein>
<dbReference type="Proteomes" id="UP000001423">
    <property type="component" value="Chromosome"/>
</dbReference>